<accession>A0ABX1GEH1</accession>
<dbReference type="RefSeq" id="WP_168450113.1">
    <property type="nucleotide sequence ID" value="NZ_JAAWWK010000003.1"/>
</dbReference>
<evidence type="ECO:0000313" key="1">
    <source>
        <dbReference type="EMBL" id="NKI17556.1"/>
    </source>
</evidence>
<proteinExistence type="predicted"/>
<comment type="caution">
    <text evidence="1">The sequence shown here is derived from an EMBL/GenBank/DDBJ whole genome shotgun (WGS) entry which is preliminary data.</text>
</comment>
<dbReference type="Proteomes" id="UP000765845">
    <property type="component" value="Unassembled WGS sequence"/>
</dbReference>
<protein>
    <submittedName>
        <fullName evidence="1">Uncharacterized protein</fullName>
    </submittedName>
</protein>
<gene>
    <name evidence="1" type="ORF">HCU74_09010</name>
</gene>
<sequence length="60" mass="7215">MNKQTTEINVKNLCSRKLWEILKNAEWQNSSQRFAIEQELSGRRHYLEELEGLTVKETRH</sequence>
<reference evidence="1 2" key="1">
    <citation type="submission" date="2020-04" db="EMBL/GenBank/DDBJ databases">
        <authorList>
            <person name="Yoon J."/>
        </authorList>
    </citation>
    <scope>NUCLEOTIDE SEQUENCE [LARGE SCALE GENOMIC DNA]</scope>
    <source>
        <strain evidence="1 2">KMU-166</strain>
    </source>
</reference>
<name>A0ABX1GEH1_9GAMM</name>
<dbReference type="EMBL" id="JAAWWK010000003">
    <property type="protein sequence ID" value="NKI17556.1"/>
    <property type="molecule type" value="Genomic_DNA"/>
</dbReference>
<evidence type="ECO:0000313" key="2">
    <source>
        <dbReference type="Proteomes" id="UP000765845"/>
    </source>
</evidence>
<organism evidence="1 2">
    <name type="scientific">Spongiibacter thalassae</name>
    <dbReference type="NCBI Taxonomy" id="2721624"/>
    <lineage>
        <taxon>Bacteria</taxon>
        <taxon>Pseudomonadati</taxon>
        <taxon>Pseudomonadota</taxon>
        <taxon>Gammaproteobacteria</taxon>
        <taxon>Cellvibrionales</taxon>
        <taxon>Spongiibacteraceae</taxon>
        <taxon>Spongiibacter</taxon>
    </lineage>
</organism>
<keyword evidence="2" id="KW-1185">Reference proteome</keyword>